<accession>A0A142BTU8</accession>
<dbReference type="EMBL" id="KU221504">
    <property type="protein sequence ID" value="AMP41536.1"/>
    <property type="molecule type" value="Genomic_DNA"/>
</dbReference>
<dbReference type="AlphaFoldDB" id="A0A142BTU8"/>
<name>A0A142BTU8_9BACT</name>
<protein>
    <submittedName>
        <fullName evidence="1">Magnetosome protein Man3</fullName>
    </submittedName>
</protein>
<evidence type="ECO:0000313" key="1">
    <source>
        <dbReference type="EMBL" id="AMP41536.1"/>
    </source>
</evidence>
<sequence length="43" mass="4811">MSKVLIGVFVGVFISSLLYEILYRNDPELVDGLVAKLRDKIAD</sequence>
<reference evidence="1" key="1">
    <citation type="submission" date="2015-12" db="EMBL/GenBank/DDBJ databases">
        <authorList>
            <person name="Shamseldin A."/>
            <person name="Moawad H."/>
            <person name="Abd El-Rahim W.M."/>
            <person name="Sadowsky M.J."/>
        </authorList>
    </citation>
    <scope>NUCLEOTIDE SEQUENCE</scope>
</reference>
<organism evidence="1">
    <name type="scientific">uncultured Nitrospirota bacterium</name>
    <dbReference type="NCBI Taxonomy" id="170969"/>
    <lineage>
        <taxon>Bacteria</taxon>
        <taxon>Pseudomonadati</taxon>
        <taxon>Nitrospirota</taxon>
        <taxon>environmental samples</taxon>
    </lineage>
</organism>
<proteinExistence type="predicted"/>